<dbReference type="Gene3D" id="2.60.20.10">
    <property type="entry name" value="Crystallins"/>
    <property type="match status" value="1"/>
</dbReference>
<dbReference type="AlphaFoldDB" id="A0A8H8CKX8"/>
<proteinExistence type="predicted"/>
<evidence type="ECO:0000256" key="1">
    <source>
        <dbReference type="SAM" id="SignalP"/>
    </source>
</evidence>
<dbReference type="EMBL" id="JAFIQS010000006">
    <property type="protein sequence ID" value="KAG5168514.1"/>
    <property type="molecule type" value="Genomic_DNA"/>
</dbReference>
<sequence>MKFTVNLTALLFAALSSAMAAKAAPPVARAPDAMSIIFFDDTFLTGDSYSPANSGPDVCITLASNWRNRAESLVIASGYSCAFHAFTNCQGTARTLSGTINQLPQTGNPVLYQNIESFECTKLG</sequence>
<organism evidence="2">
    <name type="scientific">Psilocybe cubensis</name>
    <name type="common">Psychedelic mushroom</name>
    <name type="synonym">Stropharia cubensis</name>
    <dbReference type="NCBI Taxonomy" id="181762"/>
    <lineage>
        <taxon>Eukaryota</taxon>
        <taxon>Fungi</taxon>
        <taxon>Dikarya</taxon>
        <taxon>Basidiomycota</taxon>
        <taxon>Agaricomycotina</taxon>
        <taxon>Agaricomycetes</taxon>
        <taxon>Agaricomycetidae</taxon>
        <taxon>Agaricales</taxon>
        <taxon>Agaricineae</taxon>
        <taxon>Strophariaceae</taxon>
        <taxon>Psilocybe</taxon>
    </lineage>
</organism>
<feature type="chain" id="PRO_5034501638" evidence="1">
    <location>
        <begin position="24"/>
        <end position="124"/>
    </location>
</feature>
<feature type="signal peptide" evidence="1">
    <location>
        <begin position="1"/>
        <end position="23"/>
    </location>
</feature>
<evidence type="ECO:0000313" key="2">
    <source>
        <dbReference type="EMBL" id="KAG5168514.1"/>
    </source>
</evidence>
<accession>A0A8H8CKX8</accession>
<comment type="caution">
    <text evidence="2">The sequence shown here is derived from an EMBL/GenBank/DDBJ whole genome shotgun (WGS) entry which is preliminary data.</text>
</comment>
<protein>
    <submittedName>
        <fullName evidence="2">Uncharacterized protein</fullName>
    </submittedName>
</protein>
<keyword evidence="1" id="KW-0732">Signal</keyword>
<reference evidence="2" key="1">
    <citation type="submission" date="2021-02" db="EMBL/GenBank/DDBJ databases">
        <title>Psilocybe cubensis genome.</title>
        <authorList>
            <person name="Mckernan K.J."/>
            <person name="Crawford S."/>
            <person name="Trippe A."/>
            <person name="Kane L.T."/>
            <person name="Mclaughlin S."/>
        </authorList>
    </citation>
    <scope>NUCLEOTIDE SEQUENCE [LARGE SCALE GENOMIC DNA]</scope>
    <source>
        <strain evidence="2">MGC-MH-2018</strain>
    </source>
</reference>
<name>A0A8H8CKX8_PSICU</name>
<dbReference type="OrthoDB" id="5401396at2759"/>
<gene>
    <name evidence="2" type="ORF">JR316_007114</name>
</gene>